<dbReference type="HOGENOM" id="CLU_532289_0_0_1"/>
<gene>
    <name evidence="2" type="ORF">TSTA_061890</name>
</gene>
<protein>
    <submittedName>
        <fullName evidence="2">Uncharacterized protein</fullName>
    </submittedName>
</protein>
<feature type="region of interest" description="Disordered" evidence="1">
    <location>
        <begin position="282"/>
        <end position="329"/>
    </location>
</feature>
<dbReference type="Proteomes" id="UP000001745">
    <property type="component" value="Unassembled WGS sequence"/>
</dbReference>
<dbReference type="eggNOG" id="ENOG502T57T">
    <property type="taxonomic scope" value="Eukaryota"/>
</dbReference>
<dbReference type="GeneID" id="8106021"/>
<reference evidence="3" key="1">
    <citation type="journal article" date="2015" name="Genome Announc.">
        <title>Genome sequence of the AIDS-associated pathogen Penicillium marneffei (ATCC18224) and its near taxonomic relative Talaromyces stipitatus (ATCC10500).</title>
        <authorList>
            <person name="Nierman W.C."/>
            <person name="Fedorova-Abrams N.D."/>
            <person name="Andrianopoulos A."/>
        </authorList>
    </citation>
    <scope>NUCLEOTIDE SEQUENCE [LARGE SCALE GENOMIC DNA]</scope>
    <source>
        <strain evidence="3">ATCC 10500 / CBS 375.48 / QM 6759 / NRRL 1006</strain>
    </source>
</reference>
<keyword evidence="3" id="KW-1185">Reference proteome</keyword>
<name>B8LX51_TALSN</name>
<dbReference type="InParanoid" id="B8LX51"/>
<organism evidence="2 3">
    <name type="scientific">Talaromyces stipitatus (strain ATCC 10500 / CBS 375.48 / QM 6759 / NRRL 1006)</name>
    <name type="common">Penicillium stipitatum</name>
    <dbReference type="NCBI Taxonomy" id="441959"/>
    <lineage>
        <taxon>Eukaryota</taxon>
        <taxon>Fungi</taxon>
        <taxon>Dikarya</taxon>
        <taxon>Ascomycota</taxon>
        <taxon>Pezizomycotina</taxon>
        <taxon>Eurotiomycetes</taxon>
        <taxon>Eurotiomycetidae</taxon>
        <taxon>Eurotiales</taxon>
        <taxon>Trichocomaceae</taxon>
        <taxon>Talaromyces</taxon>
        <taxon>Talaromyces sect. Talaromyces</taxon>
    </lineage>
</organism>
<dbReference type="RefSeq" id="XP_002340088.1">
    <property type="nucleotide sequence ID" value="XM_002340047.1"/>
</dbReference>
<evidence type="ECO:0000313" key="3">
    <source>
        <dbReference type="Proteomes" id="UP000001745"/>
    </source>
</evidence>
<proteinExistence type="predicted"/>
<feature type="compositionally biased region" description="Polar residues" evidence="1">
    <location>
        <begin position="300"/>
        <end position="329"/>
    </location>
</feature>
<feature type="region of interest" description="Disordered" evidence="1">
    <location>
        <begin position="432"/>
        <end position="466"/>
    </location>
</feature>
<sequence length="512" mass="56474">MDTEILHIRERAPAFHKGGISDSEYLQVASTSLSIVDFLIASKDTLPAGIKQALQKAFSQGSKTGKTGTARNREQALARVKEVRKDDITVPEFLSDALPCYAREGSIFWSGGEKTSTAQSKHTILGDIYFADRRKAIASSIRRAFHSIALRYVIQQILEIRGIQHFTTEVKKWCVDTILSEGIDTESKEISKWFSTEYEMGAVYESYTQKLGYGIIFYLFALPASTYEKYLNRTDDVSFVVHHYLSQGFEVEESSNAAATSIMGYVKDRFCRQMSIFRKETLNLSRPQMPNKGKRKRGYSSPSRPANTAPQTVTSQQPNDEAHASQQEPNSWATFTCQQVELSTDKTPIQQPGLSTPLPLSPRNPPITHRPGTHVSHSPLHSHIATAYEITGASNSVLTGNQPHAENGGVHFTKVAAKDLGCFHHQNFPSMNTISTNSQRHEQPPPALGASQSQQNPGFGNLYLTEPEPPYSLPSFNSISAIPTGSPVSNEPSNIVSILLPSFSQITGIPSP</sequence>
<dbReference type="EMBL" id="EQ962652">
    <property type="protein sequence ID" value="EED22701.1"/>
    <property type="molecule type" value="Genomic_DNA"/>
</dbReference>
<dbReference type="AlphaFoldDB" id="B8LX51"/>
<evidence type="ECO:0000256" key="1">
    <source>
        <dbReference type="SAM" id="MobiDB-lite"/>
    </source>
</evidence>
<accession>B8LX51</accession>
<dbReference type="OrthoDB" id="4510821at2759"/>
<evidence type="ECO:0000313" key="2">
    <source>
        <dbReference type="EMBL" id="EED22701.1"/>
    </source>
</evidence>
<dbReference type="VEuPathDB" id="FungiDB:TSTA_061890"/>